<keyword evidence="1" id="KW-0472">Membrane</keyword>
<sequence>MDTDTIEQGKTMAIISYLTIIGSIIALVLNNDKKNEFAAFHIRQGLGLCVTYLLLGYFVGQFDSWMISTAFWVGFGILFFYGVIMAASGKMQEVPLIGAFYQKLFSNLGK</sequence>
<comment type="caution">
    <text evidence="2">The sequence shown here is derived from an EMBL/GenBank/DDBJ whole genome shotgun (WGS) entry which is preliminary data.</text>
</comment>
<gene>
    <name evidence="2" type="ORF">ES676_05395</name>
</gene>
<feature type="transmembrane region" description="Helical" evidence="1">
    <location>
        <begin position="65"/>
        <end position="87"/>
    </location>
</feature>
<dbReference type="EMBL" id="VSKM01000004">
    <property type="protein sequence ID" value="TYB76776.1"/>
    <property type="molecule type" value="Genomic_DNA"/>
</dbReference>
<evidence type="ECO:0008006" key="4">
    <source>
        <dbReference type="Google" id="ProtNLM"/>
    </source>
</evidence>
<dbReference type="AlphaFoldDB" id="A0A8H2LG79"/>
<evidence type="ECO:0000313" key="3">
    <source>
        <dbReference type="Proteomes" id="UP000323324"/>
    </source>
</evidence>
<proteinExistence type="predicted"/>
<keyword evidence="3" id="KW-1185">Reference proteome</keyword>
<dbReference type="Proteomes" id="UP000323324">
    <property type="component" value="Unassembled WGS sequence"/>
</dbReference>
<evidence type="ECO:0000256" key="1">
    <source>
        <dbReference type="SAM" id="Phobius"/>
    </source>
</evidence>
<feature type="transmembrane region" description="Helical" evidence="1">
    <location>
        <begin position="12"/>
        <end position="29"/>
    </location>
</feature>
<organism evidence="2 3">
    <name type="scientific">Bizionia saleffrena</name>
    <dbReference type="NCBI Taxonomy" id="291189"/>
    <lineage>
        <taxon>Bacteria</taxon>
        <taxon>Pseudomonadati</taxon>
        <taxon>Bacteroidota</taxon>
        <taxon>Flavobacteriia</taxon>
        <taxon>Flavobacteriales</taxon>
        <taxon>Flavobacteriaceae</taxon>
        <taxon>Bizionia</taxon>
    </lineage>
</organism>
<feature type="transmembrane region" description="Helical" evidence="1">
    <location>
        <begin position="41"/>
        <end position="59"/>
    </location>
</feature>
<reference evidence="2 3" key="1">
    <citation type="submission" date="2019-08" db="EMBL/GenBank/DDBJ databases">
        <title>Genomes of Antarctic Bizionia species.</title>
        <authorList>
            <person name="Bowman J.P."/>
        </authorList>
    </citation>
    <scope>NUCLEOTIDE SEQUENCE [LARGE SCALE GENOMIC DNA]</scope>
    <source>
        <strain evidence="2 3">HFD</strain>
    </source>
</reference>
<accession>A0A8H2LG79</accession>
<keyword evidence="1" id="KW-0812">Transmembrane</keyword>
<dbReference type="RefSeq" id="WP_148369118.1">
    <property type="nucleotide sequence ID" value="NZ_VSKM01000004.1"/>
</dbReference>
<name>A0A8H2LG79_9FLAO</name>
<evidence type="ECO:0000313" key="2">
    <source>
        <dbReference type="EMBL" id="TYB76776.1"/>
    </source>
</evidence>
<protein>
    <recommendedName>
        <fullName evidence="4">DUF4870 domain-containing protein</fullName>
    </recommendedName>
</protein>
<keyword evidence="1" id="KW-1133">Transmembrane helix</keyword>